<keyword evidence="2" id="KW-1133">Transmembrane helix</keyword>
<feature type="region of interest" description="Disordered" evidence="1">
    <location>
        <begin position="256"/>
        <end position="301"/>
    </location>
</feature>
<feature type="compositionally biased region" description="Polar residues" evidence="1">
    <location>
        <begin position="165"/>
        <end position="198"/>
    </location>
</feature>
<feature type="chain" id="PRO_5043844318" evidence="3">
    <location>
        <begin position="30"/>
        <end position="379"/>
    </location>
</feature>
<sequence length="379" mass="37620">MFVAKPKRVALTFLCTIAVVLALTSAAEANPQHRDHVVLHRMIKKRADNPLASLFGGDNAGSVGAANDPPTDSSSSVASVATSSSVAASSSVTPSASASSTASLPASSASSASSSSVSSVSSSASSSSASSSVASSTSSSVASSSAESSATPSATPTATEASVTQAPTDTAAQGQASDSSKSAVRVTQTVTSDAPAETSAQAAQVAGATSKGTKTTLIVLFAIAGSIGAIVVAWTIFRKIKFKPSAEFEERMQPIDWQPTTGPADDGVPGLHRNSSARSHGSFGSGGHDDNNFAGRGVGGGAYGSDHGHGITGLQPIPDHDFTAGPSLAPVGGYADLARGPSPGPQMGQLQRGPSVGRGYDPYAAPQAAYDYNGTAARY</sequence>
<feature type="transmembrane region" description="Helical" evidence="2">
    <location>
        <begin position="217"/>
        <end position="237"/>
    </location>
</feature>
<reference evidence="4 5" key="1">
    <citation type="submission" date="2022-09" db="EMBL/GenBank/DDBJ databases">
        <authorList>
            <person name="Palmer J.M."/>
        </authorList>
    </citation>
    <scope>NUCLEOTIDE SEQUENCE [LARGE SCALE GENOMIC DNA]</scope>
    <source>
        <strain evidence="4 5">DSM 7382</strain>
    </source>
</reference>
<evidence type="ECO:0000256" key="2">
    <source>
        <dbReference type="SAM" id="Phobius"/>
    </source>
</evidence>
<protein>
    <submittedName>
        <fullName evidence="4">Uncharacterized protein</fullName>
    </submittedName>
</protein>
<proteinExistence type="predicted"/>
<evidence type="ECO:0000313" key="5">
    <source>
        <dbReference type="Proteomes" id="UP001385951"/>
    </source>
</evidence>
<feature type="compositionally biased region" description="Low complexity" evidence="1">
    <location>
        <begin position="89"/>
        <end position="164"/>
    </location>
</feature>
<organism evidence="4 5">
    <name type="scientific">Cerrena zonata</name>
    <dbReference type="NCBI Taxonomy" id="2478898"/>
    <lineage>
        <taxon>Eukaryota</taxon>
        <taxon>Fungi</taxon>
        <taxon>Dikarya</taxon>
        <taxon>Basidiomycota</taxon>
        <taxon>Agaricomycotina</taxon>
        <taxon>Agaricomycetes</taxon>
        <taxon>Polyporales</taxon>
        <taxon>Cerrenaceae</taxon>
        <taxon>Cerrena</taxon>
    </lineage>
</organism>
<feature type="signal peptide" evidence="3">
    <location>
        <begin position="1"/>
        <end position="29"/>
    </location>
</feature>
<dbReference type="AlphaFoldDB" id="A0AAW0GZ93"/>
<keyword evidence="2" id="KW-0812">Transmembrane</keyword>
<accession>A0AAW0GZ93</accession>
<gene>
    <name evidence="4" type="ORF">QCA50_002501</name>
</gene>
<name>A0AAW0GZ93_9APHY</name>
<comment type="caution">
    <text evidence="4">The sequence shown here is derived from an EMBL/GenBank/DDBJ whole genome shotgun (WGS) entry which is preliminary data.</text>
</comment>
<keyword evidence="2" id="KW-0472">Membrane</keyword>
<dbReference type="Proteomes" id="UP001385951">
    <property type="component" value="Unassembled WGS sequence"/>
</dbReference>
<feature type="region of interest" description="Disordered" evidence="1">
    <location>
        <begin position="89"/>
        <end position="198"/>
    </location>
</feature>
<evidence type="ECO:0000256" key="3">
    <source>
        <dbReference type="SAM" id="SignalP"/>
    </source>
</evidence>
<dbReference type="EMBL" id="JASBNA010000002">
    <property type="protein sequence ID" value="KAK7695311.1"/>
    <property type="molecule type" value="Genomic_DNA"/>
</dbReference>
<keyword evidence="3" id="KW-0732">Signal</keyword>
<keyword evidence="5" id="KW-1185">Reference proteome</keyword>
<evidence type="ECO:0000313" key="4">
    <source>
        <dbReference type="EMBL" id="KAK7695311.1"/>
    </source>
</evidence>
<evidence type="ECO:0000256" key="1">
    <source>
        <dbReference type="SAM" id="MobiDB-lite"/>
    </source>
</evidence>